<dbReference type="PRINTS" id="PR00032">
    <property type="entry name" value="HTHARAC"/>
</dbReference>
<evidence type="ECO:0000256" key="3">
    <source>
        <dbReference type="ARBA" id="ARBA00023163"/>
    </source>
</evidence>
<evidence type="ECO:0000256" key="2">
    <source>
        <dbReference type="ARBA" id="ARBA00023125"/>
    </source>
</evidence>
<gene>
    <name evidence="5" type="ORF">ACGRH2_14085</name>
</gene>
<dbReference type="PROSITE" id="PS00041">
    <property type="entry name" value="HTH_ARAC_FAMILY_1"/>
    <property type="match status" value="1"/>
</dbReference>
<dbReference type="InterPro" id="IPR029442">
    <property type="entry name" value="GyrI-like"/>
</dbReference>
<dbReference type="InterPro" id="IPR011256">
    <property type="entry name" value="Reg_factor_effector_dom_sf"/>
</dbReference>
<protein>
    <submittedName>
        <fullName evidence="5">GyrI-like domain-containing protein</fullName>
    </submittedName>
</protein>
<dbReference type="RefSeq" id="WP_394629354.1">
    <property type="nucleotide sequence ID" value="NZ_JBIHSF010000008.1"/>
</dbReference>
<dbReference type="EMBL" id="JBIHSF010000008">
    <property type="protein sequence ID" value="MFH0261531.1"/>
    <property type="molecule type" value="Genomic_DNA"/>
</dbReference>
<keyword evidence="1" id="KW-0805">Transcription regulation</keyword>
<comment type="caution">
    <text evidence="5">The sequence shown here is derived from an EMBL/GenBank/DDBJ whole genome shotgun (WGS) entry which is preliminary data.</text>
</comment>
<reference evidence="5 6" key="1">
    <citation type="submission" date="2024-10" db="EMBL/GenBank/DDBJ databases">
        <authorList>
            <person name="Yibar A."/>
            <person name="Saticioglu I.B."/>
            <person name="Duman M."/>
            <person name="Ajmi N."/>
            <person name="Gurler F."/>
            <person name="Ay H."/>
            <person name="Onuk E."/>
            <person name="Guler S."/>
            <person name="Romalde J.L."/>
        </authorList>
    </citation>
    <scope>NUCLEOTIDE SEQUENCE [LARGE SCALE GENOMIC DNA]</scope>
    <source>
        <strain evidence="5 6">1-TCBS-B</strain>
    </source>
</reference>
<organism evidence="5 6">
    <name type="scientific">Vibrio barjaei</name>
    <dbReference type="NCBI Taxonomy" id="1676683"/>
    <lineage>
        <taxon>Bacteria</taxon>
        <taxon>Pseudomonadati</taxon>
        <taxon>Pseudomonadota</taxon>
        <taxon>Gammaproteobacteria</taxon>
        <taxon>Vibrionales</taxon>
        <taxon>Vibrionaceae</taxon>
        <taxon>Vibrio</taxon>
    </lineage>
</organism>
<dbReference type="Pfam" id="PF12833">
    <property type="entry name" value="HTH_18"/>
    <property type="match status" value="1"/>
</dbReference>
<dbReference type="InterPro" id="IPR020449">
    <property type="entry name" value="Tscrpt_reg_AraC-type_HTH"/>
</dbReference>
<keyword evidence="6" id="KW-1185">Reference proteome</keyword>
<proteinExistence type="predicted"/>
<dbReference type="Gene3D" id="3.20.80.10">
    <property type="entry name" value="Regulatory factor, effector binding domain"/>
    <property type="match status" value="1"/>
</dbReference>
<evidence type="ECO:0000259" key="4">
    <source>
        <dbReference type="PROSITE" id="PS01124"/>
    </source>
</evidence>
<accession>A0ABW7IJD4</accession>
<dbReference type="InterPro" id="IPR018060">
    <property type="entry name" value="HTH_AraC"/>
</dbReference>
<dbReference type="InterPro" id="IPR010499">
    <property type="entry name" value="AraC_E-bd"/>
</dbReference>
<dbReference type="InterPro" id="IPR009057">
    <property type="entry name" value="Homeodomain-like_sf"/>
</dbReference>
<evidence type="ECO:0000313" key="5">
    <source>
        <dbReference type="EMBL" id="MFH0261531.1"/>
    </source>
</evidence>
<dbReference type="SMART" id="SM00342">
    <property type="entry name" value="HTH_ARAC"/>
    <property type="match status" value="1"/>
</dbReference>
<dbReference type="Pfam" id="PF06445">
    <property type="entry name" value="GyrI-like"/>
    <property type="match status" value="1"/>
</dbReference>
<dbReference type="Gene3D" id="1.10.10.60">
    <property type="entry name" value="Homeodomain-like"/>
    <property type="match status" value="2"/>
</dbReference>
<dbReference type="SUPFAM" id="SSF46689">
    <property type="entry name" value="Homeodomain-like"/>
    <property type="match status" value="2"/>
</dbReference>
<evidence type="ECO:0000313" key="6">
    <source>
        <dbReference type="Proteomes" id="UP001607125"/>
    </source>
</evidence>
<evidence type="ECO:0000256" key="1">
    <source>
        <dbReference type="ARBA" id="ARBA00023015"/>
    </source>
</evidence>
<dbReference type="PANTHER" id="PTHR40055">
    <property type="entry name" value="TRANSCRIPTIONAL REGULATOR YGIV-RELATED"/>
    <property type="match status" value="1"/>
</dbReference>
<dbReference type="PANTHER" id="PTHR40055:SF1">
    <property type="entry name" value="TRANSCRIPTIONAL REGULATOR YGIV-RELATED"/>
    <property type="match status" value="1"/>
</dbReference>
<dbReference type="SMART" id="SM00871">
    <property type="entry name" value="AraC_E_bind"/>
    <property type="match status" value="1"/>
</dbReference>
<dbReference type="PROSITE" id="PS01124">
    <property type="entry name" value="HTH_ARAC_FAMILY_2"/>
    <property type="match status" value="1"/>
</dbReference>
<sequence>MLINMSIYAILIVNARHLTRINDVLFYIHSDISKELSGKELAAIGAYSEQHFHRVFKEVVGESLHQYIRRTRMEYAANQLMFDTKSSIQQIANKSGFSSISSFSRAFKDVFRLSPGQWRKHDPQVSHKPYLADPDVAAGYARAVDRPIPAPKIIDAPPRRVAYIRHIGYNRSIGKPWQMLKAWASAEKRDFSVQFGLHHSNPAWVELDKCRYVACLEIDAPIKLRGTVNQMTIPGGLHAVFRLQGVYGELLPQISRIQEKWLPQSGFKASATPAYVHYHRNHFLASDEVFELDFYLPISFY</sequence>
<dbReference type="Proteomes" id="UP001607125">
    <property type="component" value="Unassembled WGS sequence"/>
</dbReference>
<dbReference type="InterPro" id="IPR018062">
    <property type="entry name" value="HTH_AraC-typ_CS"/>
</dbReference>
<dbReference type="InterPro" id="IPR050908">
    <property type="entry name" value="SmbC-like"/>
</dbReference>
<dbReference type="SUPFAM" id="SSF55136">
    <property type="entry name" value="Probable bacterial effector-binding domain"/>
    <property type="match status" value="1"/>
</dbReference>
<keyword evidence="2" id="KW-0238">DNA-binding</keyword>
<keyword evidence="3" id="KW-0804">Transcription</keyword>
<feature type="domain" description="HTH araC/xylS-type" evidence="4">
    <location>
        <begin position="22"/>
        <end position="121"/>
    </location>
</feature>
<name>A0ABW7IJD4_9VIBR</name>